<organism evidence="1 2">
    <name type="scientific">Sodiomyces alkalinus (strain CBS 110278 / VKM F-3762 / F11)</name>
    <name type="common">Alkaliphilic filamentous fungus</name>
    <dbReference type="NCBI Taxonomy" id="1314773"/>
    <lineage>
        <taxon>Eukaryota</taxon>
        <taxon>Fungi</taxon>
        <taxon>Dikarya</taxon>
        <taxon>Ascomycota</taxon>
        <taxon>Pezizomycotina</taxon>
        <taxon>Sordariomycetes</taxon>
        <taxon>Hypocreomycetidae</taxon>
        <taxon>Glomerellales</taxon>
        <taxon>Plectosphaerellaceae</taxon>
        <taxon>Sodiomyces</taxon>
    </lineage>
</organism>
<protein>
    <submittedName>
        <fullName evidence="1">Uncharacterized protein</fullName>
    </submittedName>
</protein>
<evidence type="ECO:0000313" key="1">
    <source>
        <dbReference type="EMBL" id="ROT38769.1"/>
    </source>
</evidence>
<accession>A0A3N2PW81</accession>
<dbReference type="AlphaFoldDB" id="A0A3N2PW81"/>
<dbReference type="GeneID" id="39582696"/>
<dbReference type="Proteomes" id="UP000272025">
    <property type="component" value="Unassembled WGS sequence"/>
</dbReference>
<sequence>MYTRDFQLPLPQLAAASRRPRRLRQSLLLDANRTWAFRISPSLLPWATFVMGAAFSPFVSRRNWPPCRFGGPSGSHPDDPFQGDSGKEKLRLVRYVGHFRSFEDKISRTPAGAEDDDIDRRRDGLRNFFGIEDDRKDRILIMIGVAAGPPLPLAETPTRGRSNTWSFSNCSGHPTHIANPLAGDENGLDAEADAASKLVDETMWPASDSNAIQGLQSTLVITSCEVPVDYYEMSFCQTSVEKPLSWGAHEGRITKLSHIGELSS</sequence>
<dbReference type="EMBL" id="ML119055">
    <property type="protein sequence ID" value="ROT38769.1"/>
    <property type="molecule type" value="Genomic_DNA"/>
</dbReference>
<proteinExistence type="predicted"/>
<dbReference type="RefSeq" id="XP_028466575.1">
    <property type="nucleotide sequence ID" value="XM_028614218.1"/>
</dbReference>
<reference evidence="1 2" key="1">
    <citation type="journal article" date="2018" name="Mol. Ecol.">
        <title>The obligate alkalophilic soda-lake fungus Sodiomyces alkalinus has shifted to a protein diet.</title>
        <authorList>
            <person name="Grum-Grzhimaylo A.A."/>
            <person name="Falkoski D.L."/>
            <person name="van den Heuvel J."/>
            <person name="Valero-Jimenez C.A."/>
            <person name="Min B."/>
            <person name="Choi I.G."/>
            <person name="Lipzen A."/>
            <person name="Daum C.G."/>
            <person name="Aanen D.K."/>
            <person name="Tsang A."/>
            <person name="Henrissat B."/>
            <person name="Bilanenko E.N."/>
            <person name="de Vries R.P."/>
            <person name="van Kan J.A.L."/>
            <person name="Grigoriev I.V."/>
            <person name="Debets A.J.M."/>
        </authorList>
    </citation>
    <scope>NUCLEOTIDE SEQUENCE [LARGE SCALE GENOMIC DNA]</scope>
    <source>
        <strain evidence="1 2">F11</strain>
    </source>
</reference>
<gene>
    <name evidence="1" type="ORF">SODALDRAFT_359877</name>
</gene>
<keyword evidence="2" id="KW-1185">Reference proteome</keyword>
<evidence type="ECO:0000313" key="2">
    <source>
        <dbReference type="Proteomes" id="UP000272025"/>
    </source>
</evidence>
<name>A0A3N2PW81_SODAK</name>